<dbReference type="Proteomes" id="UP000288805">
    <property type="component" value="Unassembled WGS sequence"/>
</dbReference>
<gene>
    <name evidence="2" type="ORF">CK203_066375</name>
</gene>
<feature type="compositionally biased region" description="Basic and acidic residues" evidence="1">
    <location>
        <begin position="228"/>
        <end position="246"/>
    </location>
</feature>
<evidence type="ECO:0000313" key="2">
    <source>
        <dbReference type="EMBL" id="RVW66746.1"/>
    </source>
</evidence>
<evidence type="ECO:0000313" key="3">
    <source>
        <dbReference type="Proteomes" id="UP000288805"/>
    </source>
</evidence>
<proteinExistence type="predicted"/>
<evidence type="ECO:0000256" key="1">
    <source>
        <dbReference type="SAM" id="MobiDB-lite"/>
    </source>
</evidence>
<dbReference type="EMBL" id="QGNW01000630">
    <property type="protein sequence ID" value="RVW66746.1"/>
    <property type="molecule type" value="Genomic_DNA"/>
</dbReference>
<protein>
    <submittedName>
        <fullName evidence="2">Uncharacterized protein</fullName>
    </submittedName>
</protein>
<dbReference type="AlphaFoldDB" id="A0A438G3H1"/>
<feature type="region of interest" description="Disordered" evidence="1">
    <location>
        <begin position="215"/>
        <end position="271"/>
    </location>
</feature>
<organism evidence="2 3">
    <name type="scientific">Vitis vinifera</name>
    <name type="common">Grape</name>
    <dbReference type="NCBI Taxonomy" id="29760"/>
    <lineage>
        <taxon>Eukaryota</taxon>
        <taxon>Viridiplantae</taxon>
        <taxon>Streptophyta</taxon>
        <taxon>Embryophyta</taxon>
        <taxon>Tracheophyta</taxon>
        <taxon>Spermatophyta</taxon>
        <taxon>Magnoliopsida</taxon>
        <taxon>eudicotyledons</taxon>
        <taxon>Gunneridae</taxon>
        <taxon>Pentapetalae</taxon>
        <taxon>rosids</taxon>
        <taxon>Vitales</taxon>
        <taxon>Vitaceae</taxon>
        <taxon>Viteae</taxon>
        <taxon>Vitis</taxon>
    </lineage>
</organism>
<sequence length="271" mass="30955">MCGGDFMSKNPEEAMDFLSYVADVSRGWDEPTKGEVGKMKSQLNAYNAKAGMYNLKEDDDMKAKLAAMTRRLEELELKRMHEVQAVAEAPVQVKLPNNNAPYGNTYNSSWRNHPNFSWKARATQYQQPDPPSQQSSSIEQIIANLSKVVGDFVGKQEATNARVDQRMDRVDQRMDRMESMLNKRMDGMQNDMNQKFDNIQYSISRLTNLNTLQEKGRFPSQPNQNPKGVHEVESHEGESSQVKDVKALITLRSGKKIEQPTPSHMLRKKKR</sequence>
<name>A0A438G3H1_VITVI</name>
<accession>A0A438G3H1</accession>
<reference evidence="2 3" key="1">
    <citation type="journal article" date="2018" name="PLoS Genet.">
        <title>Population sequencing reveals clonal diversity and ancestral inbreeding in the grapevine cultivar Chardonnay.</title>
        <authorList>
            <person name="Roach M.J."/>
            <person name="Johnson D.L."/>
            <person name="Bohlmann J."/>
            <person name="van Vuuren H.J."/>
            <person name="Jones S.J."/>
            <person name="Pretorius I.S."/>
            <person name="Schmidt S.A."/>
            <person name="Borneman A.R."/>
        </authorList>
    </citation>
    <scope>NUCLEOTIDE SEQUENCE [LARGE SCALE GENOMIC DNA]</scope>
    <source>
        <strain evidence="3">cv. Chardonnay</strain>
        <tissue evidence="2">Leaf</tissue>
    </source>
</reference>
<comment type="caution">
    <text evidence="2">The sequence shown here is derived from an EMBL/GenBank/DDBJ whole genome shotgun (WGS) entry which is preliminary data.</text>
</comment>
<dbReference type="Gene3D" id="3.90.20.10">
    <property type="match status" value="1"/>
</dbReference>